<evidence type="ECO:0000256" key="1">
    <source>
        <dbReference type="ARBA" id="ARBA00001946"/>
    </source>
</evidence>
<dbReference type="GO" id="GO:0009236">
    <property type="term" value="P:cobalamin biosynthetic process"/>
    <property type="evidence" value="ECO:0007669"/>
    <property type="project" value="UniProtKB-KW"/>
</dbReference>
<comment type="pathway">
    <text evidence="2">Cofactor biosynthesis; adenosylcobalamin biosynthesis.</text>
</comment>
<evidence type="ECO:0000313" key="13">
    <source>
        <dbReference type="Proteomes" id="UP000583556"/>
    </source>
</evidence>
<evidence type="ECO:0000256" key="7">
    <source>
        <dbReference type="ARBA" id="ARBA00022840"/>
    </source>
</evidence>
<evidence type="ECO:0000256" key="5">
    <source>
        <dbReference type="ARBA" id="ARBA00022598"/>
    </source>
</evidence>
<dbReference type="GO" id="GO:0042242">
    <property type="term" value="F:cobyrinic acid a,c-diamide synthase activity"/>
    <property type="evidence" value="ECO:0007669"/>
    <property type="project" value="InterPro"/>
</dbReference>
<dbReference type="SUPFAM" id="SSF52540">
    <property type="entry name" value="P-loop containing nucleoside triphosphate hydrolases"/>
    <property type="match status" value="1"/>
</dbReference>
<keyword evidence="9" id="KW-0315">Glutamine amidotransferase</keyword>
<dbReference type="GO" id="GO:0005524">
    <property type="term" value="F:ATP binding"/>
    <property type="evidence" value="ECO:0007669"/>
    <property type="project" value="UniProtKB-KW"/>
</dbReference>
<comment type="similarity">
    <text evidence="3">Belongs to the CobB/CobQ family. CobQ subfamily.</text>
</comment>
<protein>
    <submittedName>
        <fullName evidence="12">Cobyrinate a,c-diamide synthase</fullName>
    </submittedName>
</protein>
<dbReference type="PANTHER" id="PTHR43873:SF1">
    <property type="entry name" value="COBYRINATE A,C-DIAMIDE SYNTHASE"/>
    <property type="match status" value="1"/>
</dbReference>
<dbReference type="CDD" id="cd05388">
    <property type="entry name" value="CobB_N"/>
    <property type="match status" value="1"/>
</dbReference>
<evidence type="ECO:0000256" key="3">
    <source>
        <dbReference type="ARBA" id="ARBA00006205"/>
    </source>
</evidence>
<name>A0A7Y0BTG0_9SPHN</name>
<evidence type="ECO:0000259" key="10">
    <source>
        <dbReference type="Pfam" id="PF01656"/>
    </source>
</evidence>
<dbReference type="Gene3D" id="3.40.50.300">
    <property type="entry name" value="P-loop containing nucleotide triphosphate hydrolases"/>
    <property type="match status" value="2"/>
</dbReference>
<evidence type="ECO:0000313" key="12">
    <source>
        <dbReference type="EMBL" id="NML95596.1"/>
    </source>
</evidence>
<dbReference type="AlphaFoldDB" id="A0A7Y0BTG0"/>
<feature type="domain" description="CobQ/CobB/MinD/ParA nucleotide binding" evidence="10">
    <location>
        <begin position="8"/>
        <end position="186"/>
    </location>
</feature>
<dbReference type="PROSITE" id="PS51274">
    <property type="entry name" value="GATASE_COBBQ"/>
    <property type="match status" value="1"/>
</dbReference>
<gene>
    <name evidence="12" type="ORF">HHL27_18135</name>
</gene>
<evidence type="ECO:0000256" key="4">
    <source>
        <dbReference type="ARBA" id="ARBA00022573"/>
    </source>
</evidence>
<dbReference type="InterPro" id="IPR027417">
    <property type="entry name" value="P-loop_NTPase"/>
</dbReference>
<feature type="domain" description="CobB/CobQ-like glutamine amidotransferase" evidence="11">
    <location>
        <begin position="237"/>
        <end position="416"/>
    </location>
</feature>
<dbReference type="Pfam" id="PF07685">
    <property type="entry name" value="GATase_3"/>
    <property type="match status" value="1"/>
</dbReference>
<dbReference type="Proteomes" id="UP000583556">
    <property type="component" value="Unassembled WGS sequence"/>
</dbReference>
<proteinExistence type="inferred from homology"/>
<organism evidence="12 13">
    <name type="scientific">Novosphingobium olei</name>
    <dbReference type="NCBI Taxonomy" id="2728851"/>
    <lineage>
        <taxon>Bacteria</taxon>
        <taxon>Pseudomonadati</taxon>
        <taxon>Pseudomonadota</taxon>
        <taxon>Alphaproteobacteria</taxon>
        <taxon>Sphingomonadales</taxon>
        <taxon>Sphingomonadaceae</taxon>
        <taxon>Novosphingobium</taxon>
    </lineage>
</organism>
<dbReference type="PANTHER" id="PTHR43873">
    <property type="entry name" value="COBYRINATE A,C-DIAMIDE SYNTHASE"/>
    <property type="match status" value="1"/>
</dbReference>
<comment type="cofactor">
    <cofactor evidence="1">
        <name>Mg(2+)</name>
        <dbReference type="ChEBI" id="CHEBI:18420"/>
    </cofactor>
</comment>
<evidence type="ECO:0000256" key="2">
    <source>
        <dbReference type="ARBA" id="ARBA00004953"/>
    </source>
</evidence>
<dbReference type="InterPro" id="IPR002586">
    <property type="entry name" value="CobQ/CobB/MinD/ParA_Nub-bd_dom"/>
</dbReference>
<dbReference type="Pfam" id="PF01656">
    <property type="entry name" value="CbiA"/>
    <property type="match status" value="1"/>
</dbReference>
<keyword evidence="13" id="KW-1185">Reference proteome</keyword>
<keyword evidence="6" id="KW-0547">Nucleotide-binding</keyword>
<keyword evidence="8" id="KW-0460">Magnesium</keyword>
<accession>A0A7Y0BTG0</accession>
<sequence>MAASCPALMVAAPSSGQGKTLVTAALARAHVRAGRRVRVFKCGPDFLDPMILEAASGAPVHQLDLFMVGEGACRALLHHAAGDADLILIEGVMGLFDGAPSAADLAAMFGVPVLAVIDASAMAQTFGALVHGLATWRDDLAVAAVLANRVGSERHAEMLAESTPEGCQWLGALPRDPAIGLPERHLGLVQAEEIGDLQARLDRAADLLPIDALWLPMPVTFAASEQSPIPRLLDGRTIAVARDEAFAFLYPANIALLEAMGARLAYFSPLRASALPACDAIWLPGGYPELHAAQLAANAPMLQAIRAHHEAGKPIVAECGGMLFCAESLTDGAGISHALLGILPGQAAMQPRLAALGLQALPAAGGDLRGHTFHYAQLETPLAPQAVARSPDGRAGEPVFQMGSLWASFLHGYFPSAPHAVAAMFGGQGS</sequence>
<evidence type="ECO:0000256" key="8">
    <source>
        <dbReference type="ARBA" id="ARBA00022842"/>
    </source>
</evidence>
<reference evidence="12 13" key="1">
    <citation type="submission" date="2020-04" db="EMBL/GenBank/DDBJ databases">
        <title>Novosphingobium sp. TW-4 isolated from soil.</title>
        <authorList>
            <person name="Dahal R.H."/>
            <person name="Chaudhary D.K."/>
        </authorList>
    </citation>
    <scope>NUCLEOTIDE SEQUENCE [LARGE SCALE GENOMIC DNA]</scope>
    <source>
        <strain evidence="12 13">TW-4</strain>
    </source>
</reference>
<dbReference type="RefSeq" id="WP_169494804.1">
    <property type="nucleotide sequence ID" value="NZ_JABBGM010000011.1"/>
</dbReference>
<evidence type="ECO:0000256" key="9">
    <source>
        <dbReference type="ARBA" id="ARBA00022962"/>
    </source>
</evidence>
<evidence type="ECO:0000259" key="11">
    <source>
        <dbReference type="Pfam" id="PF07685"/>
    </source>
</evidence>
<dbReference type="NCBIfam" id="NF002204">
    <property type="entry name" value="PRK01077.1"/>
    <property type="match status" value="1"/>
</dbReference>
<dbReference type="InterPro" id="IPR004484">
    <property type="entry name" value="CbiA/CobB_synth"/>
</dbReference>
<keyword evidence="5" id="KW-0436">Ligase</keyword>
<dbReference type="CDD" id="cd03130">
    <property type="entry name" value="GATase1_CobB"/>
    <property type="match status" value="1"/>
</dbReference>
<dbReference type="InterPro" id="IPR011698">
    <property type="entry name" value="GATase_3"/>
</dbReference>
<dbReference type="Gene3D" id="3.40.50.880">
    <property type="match status" value="1"/>
</dbReference>
<dbReference type="EMBL" id="JABBGM010000011">
    <property type="protein sequence ID" value="NML95596.1"/>
    <property type="molecule type" value="Genomic_DNA"/>
</dbReference>
<dbReference type="SUPFAM" id="SSF52317">
    <property type="entry name" value="Class I glutamine amidotransferase-like"/>
    <property type="match status" value="1"/>
</dbReference>
<comment type="caution">
    <text evidence="12">The sequence shown here is derived from an EMBL/GenBank/DDBJ whole genome shotgun (WGS) entry which is preliminary data.</text>
</comment>
<keyword evidence="4" id="KW-0169">Cobalamin biosynthesis</keyword>
<evidence type="ECO:0000256" key="6">
    <source>
        <dbReference type="ARBA" id="ARBA00022741"/>
    </source>
</evidence>
<dbReference type="InterPro" id="IPR029062">
    <property type="entry name" value="Class_I_gatase-like"/>
</dbReference>
<keyword evidence="7" id="KW-0067">ATP-binding</keyword>